<feature type="non-terminal residue" evidence="2">
    <location>
        <position position="1"/>
    </location>
</feature>
<sequence>MRFLIIFLPVALSFQHAVPSPPKRDQITKRRRFIGRGLAALASSGGVALSSDRANAFDPISFFAPYPAQAEGSSPIVYSDDSIMDKKEHGTTSIALDPSKLQYNVDPSLANKICSFNRHFAEPAGSFENNEAYMRAISNLKDGETLTFYDSVYNTPLFTAPVGRTKEEFLQESY</sequence>
<organism evidence="2 3">
    <name type="scientific">Triparma retinervis</name>
    <dbReference type="NCBI Taxonomy" id="2557542"/>
    <lineage>
        <taxon>Eukaryota</taxon>
        <taxon>Sar</taxon>
        <taxon>Stramenopiles</taxon>
        <taxon>Ochrophyta</taxon>
        <taxon>Bolidophyceae</taxon>
        <taxon>Parmales</taxon>
        <taxon>Triparmaceae</taxon>
        <taxon>Triparma</taxon>
    </lineage>
</organism>
<evidence type="ECO:0000313" key="3">
    <source>
        <dbReference type="Proteomes" id="UP001165082"/>
    </source>
</evidence>
<dbReference type="OrthoDB" id="10405450at2759"/>
<accession>A0A9W7E6K6</accession>
<keyword evidence="3" id="KW-1185">Reference proteome</keyword>
<feature type="signal peptide" evidence="1">
    <location>
        <begin position="1"/>
        <end position="19"/>
    </location>
</feature>
<gene>
    <name evidence="2" type="ORF">TrRE_jg6949</name>
</gene>
<comment type="caution">
    <text evidence="2">The sequence shown here is derived from an EMBL/GenBank/DDBJ whole genome shotgun (WGS) entry which is preliminary data.</text>
</comment>
<protein>
    <submittedName>
        <fullName evidence="2">Uncharacterized protein</fullName>
    </submittedName>
</protein>
<reference evidence="2" key="1">
    <citation type="submission" date="2022-07" db="EMBL/GenBank/DDBJ databases">
        <title>Genome analysis of Parmales, a sister group of diatoms, reveals the evolutionary specialization of diatoms from phago-mixotrophs to photoautotrophs.</title>
        <authorList>
            <person name="Ban H."/>
            <person name="Sato S."/>
            <person name="Yoshikawa S."/>
            <person name="Kazumasa Y."/>
            <person name="Nakamura Y."/>
            <person name="Ichinomiya M."/>
            <person name="Saitoh K."/>
            <person name="Sato N."/>
            <person name="Blanc-Mathieu R."/>
            <person name="Endo H."/>
            <person name="Kuwata A."/>
            <person name="Ogata H."/>
        </authorList>
    </citation>
    <scope>NUCLEOTIDE SEQUENCE</scope>
</reference>
<evidence type="ECO:0000313" key="2">
    <source>
        <dbReference type="EMBL" id="GMH64423.1"/>
    </source>
</evidence>
<keyword evidence="1" id="KW-0732">Signal</keyword>
<proteinExistence type="predicted"/>
<dbReference type="Proteomes" id="UP001165082">
    <property type="component" value="Unassembled WGS sequence"/>
</dbReference>
<feature type="chain" id="PRO_5040738908" evidence="1">
    <location>
        <begin position="20"/>
        <end position="174"/>
    </location>
</feature>
<name>A0A9W7E6K6_9STRA</name>
<dbReference type="EMBL" id="BRXZ01001176">
    <property type="protein sequence ID" value="GMH64423.1"/>
    <property type="molecule type" value="Genomic_DNA"/>
</dbReference>
<dbReference type="AlphaFoldDB" id="A0A9W7E6K6"/>
<evidence type="ECO:0000256" key="1">
    <source>
        <dbReference type="SAM" id="SignalP"/>
    </source>
</evidence>